<organism evidence="1 2">
    <name type="scientific">Funiculus sociatus GB2-A5</name>
    <dbReference type="NCBI Taxonomy" id="2933946"/>
    <lineage>
        <taxon>Bacteria</taxon>
        <taxon>Bacillati</taxon>
        <taxon>Cyanobacteriota</taxon>
        <taxon>Cyanophyceae</taxon>
        <taxon>Coleofasciculales</taxon>
        <taxon>Coleofasciculaceae</taxon>
        <taxon>Funiculus</taxon>
    </lineage>
</organism>
<dbReference type="EMBL" id="JAMPKK010000014">
    <property type="protein sequence ID" value="MEP0864564.1"/>
    <property type="molecule type" value="Genomic_DNA"/>
</dbReference>
<dbReference type="RefSeq" id="WP_190424886.1">
    <property type="nucleotide sequence ID" value="NZ_JAMPKK010000014.1"/>
</dbReference>
<sequence>MSEKHNLSRLVQKDKNTRILDILASTNFNMDRNHLPRRQQRGINEPTIEVAITYGHQEFIRGRLTFTLTDRALRHTPYAKFSDKLRGIRVICTEAHQIPRF</sequence>
<dbReference type="Proteomes" id="UP001442494">
    <property type="component" value="Unassembled WGS sequence"/>
</dbReference>
<evidence type="ECO:0000313" key="2">
    <source>
        <dbReference type="Proteomes" id="UP001442494"/>
    </source>
</evidence>
<keyword evidence="2" id="KW-1185">Reference proteome</keyword>
<accession>A0ABV0JN90</accession>
<proteinExistence type="predicted"/>
<reference evidence="1 2" key="1">
    <citation type="submission" date="2022-04" db="EMBL/GenBank/DDBJ databases">
        <title>Positive selection, recombination, and allopatry shape intraspecific diversity of widespread and dominant cyanobacteria.</title>
        <authorList>
            <person name="Wei J."/>
            <person name="Shu W."/>
            <person name="Hu C."/>
        </authorList>
    </citation>
    <scope>NUCLEOTIDE SEQUENCE [LARGE SCALE GENOMIC DNA]</scope>
    <source>
        <strain evidence="1 2">GB2-A5</strain>
    </source>
</reference>
<evidence type="ECO:0000313" key="1">
    <source>
        <dbReference type="EMBL" id="MEP0864564.1"/>
    </source>
</evidence>
<gene>
    <name evidence="1" type="ORF">NDI37_08795</name>
</gene>
<comment type="caution">
    <text evidence="1">The sequence shown here is derived from an EMBL/GenBank/DDBJ whole genome shotgun (WGS) entry which is preliminary data.</text>
</comment>
<name>A0ABV0JN90_9CYAN</name>
<protein>
    <submittedName>
        <fullName evidence="1">Uncharacterized protein</fullName>
    </submittedName>
</protein>